<accession>A0A8C4W664</accession>
<proteinExistence type="predicted"/>
<dbReference type="Ensembl" id="ENSGEVT00005011195.1">
    <property type="protein sequence ID" value="ENSGEVP00005010684.1"/>
    <property type="gene ID" value="ENSGEVG00005007548.1"/>
</dbReference>
<evidence type="ECO:0000256" key="3">
    <source>
        <dbReference type="ARBA" id="ARBA00022448"/>
    </source>
</evidence>
<evidence type="ECO:0000256" key="1">
    <source>
        <dbReference type="ARBA" id="ARBA00001970"/>
    </source>
</evidence>
<reference evidence="14" key="2">
    <citation type="submission" date="2025-09" db="UniProtKB">
        <authorList>
            <consortium name="Ensembl"/>
        </authorList>
    </citation>
    <scope>IDENTIFICATION</scope>
</reference>
<keyword evidence="15" id="KW-1185">Reference proteome</keyword>
<organism evidence="14 15">
    <name type="scientific">Gopherus evgoodei</name>
    <name type="common">Goodes thornscrub tortoise</name>
    <dbReference type="NCBI Taxonomy" id="1825980"/>
    <lineage>
        <taxon>Eukaryota</taxon>
        <taxon>Metazoa</taxon>
        <taxon>Chordata</taxon>
        <taxon>Craniata</taxon>
        <taxon>Vertebrata</taxon>
        <taxon>Euteleostomi</taxon>
        <taxon>Archelosauria</taxon>
        <taxon>Testudinata</taxon>
        <taxon>Testudines</taxon>
        <taxon>Cryptodira</taxon>
        <taxon>Durocryptodira</taxon>
        <taxon>Testudinoidea</taxon>
        <taxon>Testudinidae</taxon>
        <taxon>Gopherus</taxon>
    </lineage>
</organism>
<keyword evidence="10 12" id="KW-0472">Membrane</keyword>
<evidence type="ECO:0000256" key="10">
    <source>
        <dbReference type="ARBA" id="ARBA00023136"/>
    </source>
</evidence>
<dbReference type="PROSITE" id="PS50939">
    <property type="entry name" value="CYTOCHROME_B561"/>
    <property type="match status" value="1"/>
</dbReference>
<keyword evidence="5 12" id="KW-0812">Transmembrane</keyword>
<evidence type="ECO:0000256" key="7">
    <source>
        <dbReference type="ARBA" id="ARBA00022982"/>
    </source>
</evidence>
<reference evidence="14" key="1">
    <citation type="submission" date="2025-08" db="UniProtKB">
        <authorList>
            <consortium name="Ensembl"/>
        </authorList>
    </citation>
    <scope>IDENTIFICATION</scope>
</reference>
<evidence type="ECO:0000313" key="14">
    <source>
        <dbReference type="Ensembl" id="ENSGEVP00005010684.1"/>
    </source>
</evidence>
<evidence type="ECO:0000256" key="9">
    <source>
        <dbReference type="ARBA" id="ARBA00023004"/>
    </source>
</evidence>
<dbReference type="AlphaFoldDB" id="A0A8C4W664"/>
<feature type="transmembrane region" description="Helical" evidence="12">
    <location>
        <begin position="215"/>
        <end position="236"/>
    </location>
</feature>
<evidence type="ECO:0000256" key="8">
    <source>
        <dbReference type="ARBA" id="ARBA00022989"/>
    </source>
</evidence>
<dbReference type="InterPro" id="IPR006593">
    <property type="entry name" value="Cyt_b561/ferric_Rdtase_TM"/>
</dbReference>
<keyword evidence="9" id="KW-0408">Iron</keyword>
<evidence type="ECO:0000256" key="4">
    <source>
        <dbReference type="ARBA" id="ARBA00022617"/>
    </source>
</evidence>
<dbReference type="OrthoDB" id="432881at2759"/>
<keyword evidence="7" id="KW-0249">Electron transport</keyword>
<keyword evidence="8 12" id="KW-1133">Transmembrane helix</keyword>
<dbReference type="GeneTree" id="ENSGT00440000038072"/>
<keyword evidence="6" id="KW-0479">Metal-binding</keyword>
<evidence type="ECO:0000313" key="15">
    <source>
        <dbReference type="Proteomes" id="UP000694390"/>
    </source>
</evidence>
<dbReference type="CDD" id="cd08761">
    <property type="entry name" value="Cyt_b561_CYB561D2_like"/>
    <property type="match status" value="1"/>
</dbReference>
<sequence length="288" mass="30587">LHPPSPLRPHLTPLAPPQPTAGRCCWGGTRSRSCHAGWAPGVPRLPLAAAGHRPLGAPGGAGSHPLPAAALPARHQSVFLAPCLHVYSGLVSSVSVGGRGGWRGSADSRASVQFCLCLPEAILLFSPENSPFCLCSRQVKVWLHWTAQTLVVVAAALGLAFIISSKNRSELPHLVSWHSLLGVLTLAATCGQALCGLSLRFPQLLRISSVARLRLYHVTCGLVVCLLATFTVVLGICSDWFQAQIKGIAWYFCLALPFYPALVIMNQTTGVHLPKKRPPHLSVAPAPS</sequence>
<dbReference type="SMART" id="SM00665">
    <property type="entry name" value="B561"/>
    <property type="match status" value="1"/>
</dbReference>
<dbReference type="GO" id="GO:0140575">
    <property type="term" value="F:transmembrane monodehydroascorbate reductase activity"/>
    <property type="evidence" value="ECO:0007669"/>
    <property type="project" value="InterPro"/>
</dbReference>
<comment type="subcellular location">
    <subcellularLocation>
        <location evidence="2">Membrane</location>
        <topology evidence="2">Multi-pass membrane protein</topology>
    </subcellularLocation>
</comment>
<feature type="transmembrane region" description="Helical" evidence="12">
    <location>
        <begin position="142"/>
        <end position="163"/>
    </location>
</feature>
<dbReference type="GO" id="GO:0016020">
    <property type="term" value="C:membrane"/>
    <property type="evidence" value="ECO:0007669"/>
    <property type="project" value="UniProtKB-SubCell"/>
</dbReference>
<dbReference type="InterPro" id="IPR045150">
    <property type="entry name" value="CYB561D1/2"/>
</dbReference>
<evidence type="ECO:0000256" key="6">
    <source>
        <dbReference type="ARBA" id="ARBA00022723"/>
    </source>
</evidence>
<dbReference type="EC" id="7.2.1.3" evidence="11"/>
<gene>
    <name evidence="14" type="primary">CYB561D1</name>
</gene>
<feature type="transmembrane region" description="Helical" evidence="12">
    <location>
        <begin position="175"/>
        <end position="195"/>
    </location>
</feature>
<name>A0A8C4W664_9SAUR</name>
<dbReference type="Proteomes" id="UP000694390">
    <property type="component" value="Unassembled WGS sequence"/>
</dbReference>
<evidence type="ECO:0000256" key="5">
    <source>
        <dbReference type="ARBA" id="ARBA00022692"/>
    </source>
</evidence>
<evidence type="ECO:0000259" key="13">
    <source>
        <dbReference type="PROSITE" id="PS50939"/>
    </source>
</evidence>
<dbReference type="Gene3D" id="1.20.120.1770">
    <property type="match status" value="1"/>
</dbReference>
<dbReference type="GO" id="GO:0046872">
    <property type="term" value="F:metal ion binding"/>
    <property type="evidence" value="ECO:0007669"/>
    <property type="project" value="UniProtKB-KW"/>
</dbReference>
<feature type="transmembrane region" description="Helical" evidence="12">
    <location>
        <begin position="248"/>
        <end position="266"/>
    </location>
</feature>
<feature type="domain" description="Cytochrome b561" evidence="13">
    <location>
        <begin position="68"/>
        <end position="275"/>
    </location>
</feature>
<evidence type="ECO:0000256" key="12">
    <source>
        <dbReference type="SAM" id="Phobius"/>
    </source>
</evidence>
<dbReference type="PANTHER" id="PTHR15422">
    <property type="entry name" value="OS05G0565100 PROTEIN"/>
    <property type="match status" value="1"/>
</dbReference>
<comment type="cofactor">
    <cofactor evidence="1">
        <name>heme b</name>
        <dbReference type="ChEBI" id="CHEBI:60344"/>
    </cofactor>
</comment>
<dbReference type="Pfam" id="PF03188">
    <property type="entry name" value="Cytochrom_B561"/>
    <property type="match status" value="1"/>
</dbReference>
<evidence type="ECO:0000256" key="2">
    <source>
        <dbReference type="ARBA" id="ARBA00004141"/>
    </source>
</evidence>
<evidence type="ECO:0000256" key="11">
    <source>
        <dbReference type="ARBA" id="ARBA00024225"/>
    </source>
</evidence>
<keyword evidence="3" id="KW-0813">Transport</keyword>
<dbReference type="PANTHER" id="PTHR15422:SF9">
    <property type="entry name" value="TRANSMEMBRANE REDUCTASE CYB561D1-RELATED"/>
    <property type="match status" value="1"/>
</dbReference>
<protein>
    <recommendedName>
        <fullName evidence="11">ascorbate ferrireductase (transmembrane)</fullName>
        <ecNumber evidence="11">7.2.1.3</ecNumber>
    </recommendedName>
</protein>
<dbReference type="GO" id="GO:0140571">
    <property type="term" value="F:transmembrane ascorbate ferrireductase activity"/>
    <property type="evidence" value="ECO:0007669"/>
    <property type="project" value="UniProtKB-EC"/>
</dbReference>
<keyword evidence="4" id="KW-0349">Heme</keyword>